<keyword evidence="2 3" id="KW-0808">Transferase</keyword>
<name>A0A518KDK3_9BACT</name>
<evidence type="ECO:0000313" key="5">
    <source>
        <dbReference type="EMBL" id="QDV75865.1"/>
    </source>
</evidence>
<evidence type="ECO:0000256" key="3">
    <source>
        <dbReference type="PROSITE-ProRule" id="PRU00333"/>
    </source>
</evidence>
<proteinExistence type="predicted"/>
<dbReference type="AlphaFoldDB" id="A0A518KDK3"/>
<dbReference type="InterPro" id="IPR036589">
    <property type="entry name" value="HCY_dom_sf"/>
</dbReference>
<feature type="binding site" evidence="3">
    <location>
        <position position="226"/>
    </location>
    <ligand>
        <name>Zn(2+)</name>
        <dbReference type="ChEBI" id="CHEBI:29105"/>
    </ligand>
</feature>
<dbReference type="GO" id="GO:0008168">
    <property type="term" value="F:methyltransferase activity"/>
    <property type="evidence" value="ECO:0007669"/>
    <property type="project" value="UniProtKB-UniRule"/>
</dbReference>
<dbReference type="EMBL" id="CP036349">
    <property type="protein sequence ID" value="QDV75865.1"/>
    <property type="molecule type" value="Genomic_DNA"/>
</dbReference>
<keyword evidence="6" id="KW-1185">Reference proteome</keyword>
<keyword evidence="3" id="KW-0862">Zinc</keyword>
<gene>
    <name evidence="5" type="primary">yitJ</name>
    <name evidence="5" type="ORF">Spa11_40880</name>
</gene>
<dbReference type="GO" id="GO:0032259">
    <property type="term" value="P:methylation"/>
    <property type="evidence" value="ECO:0007669"/>
    <property type="project" value="UniProtKB-KW"/>
</dbReference>
<keyword evidence="1 3" id="KW-0489">Methyltransferase</keyword>
<dbReference type="SUPFAM" id="SSF82282">
    <property type="entry name" value="Homocysteine S-methyltransferase"/>
    <property type="match status" value="1"/>
</dbReference>
<dbReference type="RefSeq" id="WP_145115983.1">
    <property type="nucleotide sequence ID" value="NZ_CP036349.1"/>
</dbReference>
<dbReference type="Proteomes" id="UP000316426">
    <property type="component" value="Chromosome"/>
</dbReference>
<protein>
    <submittedName>
        <fullName evidence="5">Bifunctional homocysteine S-methyltransferase/5,10-methylenetetrahydrofolate reductase</fullName>
    </submittedName>
</protein>
<dbReference type="GO" id="GO:0046872">
    <property type="term" value="F:metal ion binding"/>
    <property type="evidence" value="ECO:0007669"/>
    <property type="project" value="UniProtKB-KW"/>
</dbReference>
<evidence type="ECO:0000259" key="4">
    <source>
        <dbReference type="PROSITE" id="PS50970"/>
    </source>
</evidence>
<organism evidence="5 6">
    <name type="scientific">Botrimarina mediterranea</name>
    <dbReference type="NCBI Taxonomy" id="2528022"/>
    <lineage>
        <taxon>Bacteria</taxon>
        <taxon>Pseudomonadati</taxon>
        <taxon>Planctomycetota</taxon>
        <taxon>Planctomycetia</taxon>
        <taxon>Pirellulales</taxon>
        <taxon>Lacipirellulaceae</taxon>
        <taxon>Botrimarina</taxon>
    </lineage>
</organism>
<evidence type="ECO:0000256" key="2">
    <source>
        <dbReference type="ARBA" id="ARBA00022679"/>
    </source>
</evidence>
<evidence type="ECO:0000256" key="1">
    <source>
        <dbReference type="ARBA" id="ARBA00022603"/>
    </source>
</evidence>
<reference evidence="5 6" key="1">
    <citation type="submission" date="2019-02" db="EMBL/GenBank/DDBJ databases">
        <title>Deep-cultivation of Planctomycetes and their phenomic and genomic characterization uncovers novel biology.</title>
        <authorList>
            <person name="Wiegand S."/>
            <person name="Jogler M."/>
            <person name="Boedeker C."/>
            <person name="Pinto D."/>
            <person name="Vollmers J."/>
            <person name="Rivas-Marin E."/>
            <person name="Kohn T."/>
            <person name="Peeters S.H."/>
            <person name="Heuer A."/>
            <person name="Rast P."/>
            <person name="Oberbeckmann S."/>
            <person name="Bunk B."/>
            <person name="Jeske O."/>
            <person name="Meyerdierks A."/>
            <person name="Storesund J.E."/>
            <person name="Kallscheuer N."/>
            <person name="Luecker S."/>
            <person name="Lage O.M."/>
            <person name="Pohl T."/>
            <person name="Merkel B.J."/>
            <person name="Hornburger P."/>
            <person name="Mueller R.-W."/>
            <person name="Bruemmer F."/>
            <person name="Labrenz M."/>
            <person name="Spormann A.M."/>
            <person name="Op den Camp H."/>
            <person name="Overmann J."/>
            <person name="Amann R."/>
            <person name="Jetten M.S.M."/>
            <person name="Mascher T."/>
            <person name="Medema M.H."/>
            <person name="Devos D.P."/>
            <person name="Kaster A.-K."/>
            <person name="Ovreas L."/>
            <person name="Rohde M."/>
            <person name="Galperin M.Y."/>
            <person name="Jogler C."/>
        </authorList>
    </citation>
    <scope>NUCLEOTIDE SEQUENCE [LARGE SCALE GENOMIC DNA]</scope>
    <source>
        <strain evidence="5 6">Spa11</strain>
    </source>
</reference>
<sequence>MPRYRHALPQLAGQPILTDGGMETVLIFQEGIDLPCFASFPVLDSEEGRALLTRYLDQHLQIADGHGVGLLLESATWRASPDWVARVTGSPDPTAGINRAAIDFLAGYREQKSREITLPISGAVGPRGDGYIADSAMTADEAAEYHRTQIETLAATEADLVTAYTLNYVEEAIGVALAARGAGIPVAISLTVETDGRLPTGQPLDEAIQQVDEATGASPAYYMVNCAHPTHFAEVLDGSKPWTNRIHGLRANASTLSHAELEAMTELDDGDPDDLGRRVGSLRERLPHLSVLGGCCGTDHRHIAAIAAACFG</sequence>
<dbReference type="Pfam" id="PF02574">
    <property type="entry name" value="S-methyl_trans"/>
    <property type="match status" value="1"/>
</dbReference>
<dbReference type="PROSITE" id="PS50970">
    <property type="entry name" value="HCY"/>
    <property type="match status" value="1"/>
</dbReference>
<feature type="domain" description="Hcy-binding" evidence="4">
    <location>
        <begin position="4"/>
        <end position="310"/>
    </location>
</feature>
<dbReference type="PANTHER" id="PTHR11103:SF18">
    <property type="entry name" value="SLR1189 PROTEIN"/>
    <property type="match status" value="1"/>
</dbReference>
<evidence type="ECO:0000313" key="6">
    <source>
        <dbReference type="Proteomes" id="UP000316426"/>
    </source>
</evidence>
<feature type="binding site" evidence="3">
    <location>
        <position position="295"/>
    </location>
    <ligand>
        <name>Zn(2+)</name>
        <dbReference type="ChEBI" id="CHEBI:29105"/>
    </ligand>
</feature>
<dbReference type="PANTHER" id="PTHR11103">
    <property type="entry name" value="SLR1189 PROTEIN"/>
    <property type="match status" value="1"/>
</dbReference>
<dbReference type="Gene3D" id="3.20.20.330">
    <property type="entry name" value="Homocysteine-binding-like domain"/>
    <property type="match status" value="1"/>
</dbReference>
<dbReference type="KEGG" id="bmei:Spa11_40880"/>
<accession>A0A518KDK3</accession>
<dbReference type="InterPro" id="IPR003726">
    <property type="entry name" value="HCY_dom"/>
</dbReference>
<feature type="binding site" evidence="3">
    <location>
        <position position="296"/>
    </location>
    <ligand>
        <name>Zn(2+)</name>
        <dbReference type="ChEBI" id="CHEBI:29105"/>
    </ligand>
</feature>
<comment type="cofactor">
    <cofactor evidence="3">
        <name>Zn(2+)</name>
        <dbReference type="ChEBI" id="CHEBI:29105"/>
    </cofactor>
</comment>
<keyword evidence="3" id="KW-0479">Metal-binding</keyword>